<protein>
    <submittedName>
        <fullName evidence="3">SDR family oxidoreductase</fullName>
    </submittedName>
</protein>
<gene>
    <name evidence="3" type="ORF">D3H34_16575</name>
</gene>
<dbReference type="InterPro" id="IPR036291">
    <property type="entry name" value="NAD(P)-bd_dom_sf"/>
</dbReference>
<dbReference type="PRINTS" id="PR00081">
    <property type="entry name" value="GDHRDH"/>
</dbReference>
<dbReference type="RefSeq" id="WP_119554882.1">
    <property type="nucleotide sequence ID" value="NZ_QXMN01000020.1"/>
</dbReference>
<organism evidence="3 4">
    <name type="scientific">Acidovorax cavernicola</name>
    <dbReference type="NCBI Taxonomy" id="1675792"/>
    <lineage>
        <taxon>Bacteria</taxon>
        <taxon>Pseudomonadati</taxon>
        <taxon>Pseudomonadota</taxon>
        <taxon>Betaproteobacteria</taxon>
        <taxon>Burkholderiales</taxon>
        <taxon>Comamonadaceae</taxon>
        <taxon>Acidovorax</taxon>
    </lineage>
</organism>
<dbReference type="PANTHER" id="PTHR24321">
    <property type="entry name" value="DEHYDROGENASES, SHORT CHAIN"/>
    <property type="match status" value="1"/>
</dbReference>
<reference evidence="3 4" key="1">
    <citation type="submission" date="2018-09" db="EMBL/GenBank/DDBJ databases">
        <title>Acidovorax cavernicola nov. sp. isolated from Gruta de las Maravillas (Aracena, Spain).</title>
        <authorList>
            <person name="Jurado V."/>
            <person name="Gutierrez-Patricio S."/>
            <person name="Gonzalez-Pimentel J.L."/>
            <person name="Miller A.Z."/>
            <person name="Laiz L."/>
            <person name="Saiz-Jimenez C."/>
        </authorList>
    </citation>
    <scope>NUCLEOTIDE SEQUENCE [LARGE SCALE GENOMIC DNA]</scope>
    <source>
        <strain evidence="3 4">1011MAR4D40.2</strain>
    </source>
</reference>
<sequence>MTPTASASAYTARYPSLAGRTVFISGGASGIGESLVRAFHAQGAKVGFCDLDTVAGDALAAQLQGEHPALFVPCDVTDTQALAAAIDAVRQRFGPVSVLLNNAANDRRHELADVTSDDFDRLVAVNIKHQFFAAQAVADDMRALGGGSIVNFGSISWMMKGRGYPVYQACKAGVRGLTRSLARDLGKQNIRVNTIMPGWVMTERQIKLWVKPESGAEIDAAQCLPGRVMAEDIAAMALFLAADDSRMCTAQDYVVDAGWI</sequence>
<evidence type="ECO:0000313" key="4">
    <source>
        <dbReference type="Proteomes" id="UP000265619"/>
    </source>
</evidence>
<dbReference type="SUPFAM" id="SSF51735">
    <property type="entry name" value="NAD(P)-binding Rossmann-fold domains"/>
    <property type="match status" value="1"/>
</dbReference>
<dbReference type="InterPro" id="IPR002347">
    <property type="entry name" value="SDR_fam"/>
</dbReference>
<proteinExistence type="inferred from homology"/>
<dbReference type="PRINTS" id="PR00080">
    <property type="entry name" value="SDRFAMILY"/>
</dbReference>
<dbReference type="CDD" id="cd05233">
    <property type="entry name" value="SDR_c"/>
    <property type="match status" value="1"/>
</dbReference>
<dbReference type="Gene3D" id="3.40.50.720">
    <property type="entry name" value="NAD(P)-binding Rossmann-like Domain"/>
    <property type="match status" value="1"/>
</dbReference>
<dbReference type="OrthoDB" id="9789398at2"/>
<evidence type="ECO:0000313" key="3">
    <source>
        <dbReference type="EMBL" id="RIX78321.1"/>
    </source>
</evidence>
<name>A0A9X8GUK0_9BURK</name>
<dbReference type="GO" id="GO:0016491">
    <property type="term" value="F:oxidoreductase activity"/>
    <property type="evidence" value="ECO:0007669"/>
    <property type="project" value="UniProtKB-KW"/>
</dbReference>
<evidence type="ECO:0000256" key="2">
    <source>
        <dbReference type="ARBA" id="ARBA00023002"/>
    </source>
</evidence>
<dbReference type="PANTHER" id="PTHR24321:SF8">
    <property type="entry name" value="ESTRADIOL 17-BETA-DEHYDROGENASE 8-RELATED"/>
    <property type="match status" value="1"/>
</dbReference>
<keyword evidence="4" id="KW-1185">Reference proteome</keyword>
<dbReference type="EMBL" id="QXMN01000020">
    <property type="protein sequence ID" value="RIX78321.1"/>
    <property type="molecule type" value="Genomic_DNA"/>
</dbReference>
<accession>A0A9X8GUK0</accession>
<dbReference type="Pfam" id="PF13561">
    <property type="entry name" value="adh_short_C2"/>
    <property type="match status" value="1"/>
</dbReference>
<evidence type="ECO:0000256" key="1">
    <source>
        <dbReference type="ARBA" id="ARBA00006484"/>
    </source>
</evidence>
<keyword evidence="2" id="KW-0560">Oxidoreductase</keyword>
<dbReference type="FunFam" id="3.40.50.720:FF:000084">
    <property type="entry name" value="Short-chain dehydrogenase reductase"/>
    <property type="match status" value="1"/>
</dbReference>
<dbReference type="Proteomes" id="UP000265619">
    <property type="component" value="Unassembled WGS sequence"/>
</dbReference>
<comment type="caution">
    <text evidence="3">The sequence shown here is derived from an EMBL/GenBank/DDBJ whole genome shotgun (WGS) entry which is preliminary data.</text>
</comment>
<comment type="similarity">
    <text evidence="1">Belongs to the short-chain dehydrogenases/reductases (SDR) family.</text>
</comment>
<dbReference type="AlphaFoldDB" id="A0A9X8GUK0"/>